<proteinExistence type="inferred from homology"/>
<protein>
    <submittedName>
        <fullName evidence="8">MFS transporter</fullName>
    </submittedName>
</protein>
<evidence type="ECO:0000313" key="9">
    <source>
        <dbReference type="Proteomes" id="UP000318661"/>
    </source>
</evidence>
<feature type="transmembrane region" description="Helical" evidence="6">
    <location>
        <begin position="90"/>
        <end position="114"/>
    </location>
</feature>
<evidence type="ECO:0000256" key="4">
    <source>
        <dbReference type="ARBA" id="ARBA00022989"/>
    </source>
</evidence>
<name>A0A537LNR1_9BACT</name>
<evidence type="ECO:0000256" key="6">
    <source>
        <dbReference type="SAM" id="Phobius"/>
    </source>
</evidence>
<dbReference type="InterPro" id="IPR020846">
    <property type="entry name" value="MFS_dom"/>
</dbReference>
<feature type="transmembrane region" description="Helical" evidence="6">
    <location>
        <begin position="56"/>
        <end position="78"/>
    </location>
</feature>
<evidence type="ECO:0000256" key="3">
    <source>
        <dbReference type="ARBA" id="ARBA00022692"/>
    </source>
</evidence>
<evidence type="ECO:0000256" key="1">
    <source>
        <dbReference type="ARBA" id="ARBA00004651"/>
    </source>
</evidence>
<comment type="caution">
    <text evidence="8">The sequence shown here is derived from an EMBL/GenBank/DDBJ whole genome shotgun (WGS) entry which is preliminary data.</text>
</comment>
<keyword evidence="3 6" id="KW-0812">Transmembrane</keyword>
<organism evidence="8 9">
    <name type="scientific">Candidatus Segetimicrobium genomatis</name>
    <dbReference type="NCBI Taxonomy" id="2569760"/>
    <lineage>
        <taxon>Bacteria</taxon>
        <taxon>Bacillati</taxon>
        <taxon>Candidatus Sysuimicrobiota</taxon>
        <taxon>Candidatus Sysuimicrobiia</taxon>
        <taxon>Candidatus Sysuimicrobiales</taxon>
        <taxon>Candidatus Segetimicrobiaceae</taxon>
        <taxon>Candidatus Segetimicrobium</taxon>
    </lineage>
</organism>
<evidence type="ECO:0000256" key="2">
    <source>
        <dbReference type="ARBA" id="ARBA00005241"/>
    </source>
</evidence>
<sequence length="147" mass="15687">TLGAAFAIAAMGEVPLMANMQRLIHRFGVSRLVGVGLLVLPVRWGLYALLHSPWPILPLQLLHSVAIACLEVAGVLLVRDLTRPEWSATAQAFYGAALMGLGPSAGTVMAGAIYEWRGLHTVFGVSVIPALAAWLLFAGLHPRRSAR</sequence>
<gene>
    <name evidence="8" type="ORF">E6G99_02450</name>
</gene>
<feature type="non-terminal residue" evidence="8">
    <location>
        <position position="1"/>
    </location>
</feature>
<keyword evidence="4 6" id="KW-1133">Transmembrane helix</keyword>
<keyword evidence="5 6" id="KW-0472">Membrane</keyword>
<dbReference type="GO" id="GO:0022857">
    <property type="term" value="F:transmembrane transporter activity"/>
    <property type="evidence" value="ECO:0007669"/>
    <property type="project" value="InterPro"/>
</dbReference>
<dbReference type="InterPro" id="IPR024989">
    <property type="entry name" value="MFS_assoc_dom"/>
</dbReference>
<comment type="subcellular location">
    <subcellularLocation>
        <location evidence="1">Cell membrane</location>
        <topology evidence="1">Multi-pass membrane protein</topology>
    </subcellularLocation>
</comment>
<dbReference type="Proteomes" id="UP000318661">
    <property type="component" value="Unassembled WGS sequence"/>
</dbReference>
<dbReference type="PANTHER" id="PTHR16172:SF41">
    <property type="entry name" value="MAJOR FACILITATOR SUPERFAMILY DOMAIN-CONTAINING PROTEIN 6-LIKE"/>
    <property type="match status" value="1"/>
</dbReference>
<dbReference type="AlphaFoldDB" id="A0A537LNR1"/>
<evidence type="ECO:0000313" key="8">
    <source>
        <dbReference type="EMBL" id="TMJ09582.1"/>
    </source>
</evidence>
<feature type="transmembrane region" description="Helical" evidence="6">
    <location>
        <begin position="120"/>
        <end position="140"/>
    </location>
</feature>
<dbReference type="Gene3D" id="1.20.1250.20">
    <property type="entry name" value="MFS general substrate transporter like domains"/>
    <property type="match status" value="1"/>
</dbReference>
<reference evidence="8 9" key="1">
    <citation type="journal article" date="2019" name="Nat. Microbiol.">
        <title>Mediterranean grassland soil C-N compound turnover is dependent on rainfall and depth, and is mediated by genomically divergent microorganisms.</title>
        <authorList>
            <person name="Diamond S."/>
            <person name="Andeer P.F."/>
            <person name="Li Z."/>
            <person name="Crits-Christoph A."/>
            <person name="Burstein D."/>
            <person name="Anantharaman K."/>
            <person name="Lane K.R."/>
            <person name="Thomas B.C."/>
            <person name="Pan C."/>
            <person name="Northen T.R."/>
            <person name="Banfield J.F."/>
        </authorList>
    </citation>
    <scope>NUCLEOTIDE SEQUENCE [LARGE SCALE GENOMIC DNA]</scope>
    <source>
        <strain evidence="8">NP_2</strain>
    </source>
</reference>
<dbReference type="SUPFAM" id="SSF103473">
    <property type="entry name" value="MFS general substrate transporter"/>
    <property type="match status" value="1"/>
</dbReference>
<accession>A0A537LNR1</accession>
<comment type="similarity">
    <text evidence="2">Belongs to the major facilitator superfamily. MFSD6 family.</text>
</comment>
<dbReference type="Pfam" id="PF12832">
    <property type="entry name" value="MFS_1_like"/>
    <property type="match status" value="1"/>
</dbReference>
<dbReference type="PANTHER" id="PTHR16172">
    <property type="entry name" value="MAJOR FACILITATOR SUPERFAMILY DOMAIN-CONTAINING PROTEIN 6-LIKE"/>
    <property type="match status" value="1"/>
</dbReference>
<dbReference type="InterPro" id="IPR051717">
    <property type="entry name" value="MFS_MFSD6"/>
</dbReference>
<dbReference type="PROSITE" id="PS50850">
    <property type="entry name" value="MFS"/>
    <property type="match status" value="1"/>
</dbReference>
<dbReference type="EMBL" id="VBAJ01000050">
    <property type="protein sequence ID" value="TMJ09582.1"/>
    <property type="molecule type" value="Genomic_DNA"/>
</dbReference>
<dbReference type="GO" id="GO:0005886">
    <property type="term" value="C:plasma membrane"/>
    <property type="evidence" value="ECO:0007669"/>
    <property type="project" value="UniProtKB-SubCell"/>
</dbReference>
<feature type="transmembrane region" description="Helical" evidence="6">
    <location>
        <begin position="29"/>
        <end position="50"/>
    </location>
</feature>
<feature type="domain" description="Major facilitator superfamily (MFS) profile" evidence="7">
    <location>
        <begin position="1"/>
        <end position="147"/>
    </location>
</feature>
<evidence type="ECO:0000256" key="5">
    <source>
        <dbReference type="ARBA" id="ARBA00023136"/>
    </source>
</evidence>
<evidence type="ECO:0000259" key="7">
    <source>
        <dbReference type="PROSITE" id="PS50850"/>
    </source>
</evidence>
<dbReference type="InterPro" id="IPR036259">
    <property type="entry name" value="MFS_trans_sf"/>
</dbReference>